<keyword evidence="4" id="KW-0812">Transmembrane</keyword>
<reference evidence="6 7" key="1">
    <citation type="submission" date="2018-05" db="EMBL/GenBank/DDBJ databases">
        <title>A metagenomic window into the 2 km-deep terrestrial subsurface aquifer revealed taxonomically and functionally diverse microbial community comprising novel uncultured bacterial lineages.</title>
        <authorList>
            <person name="Kadnikov V.V."/>
            <person name="Mardanov A.V."/>
            <person name="Beletsky A.V."/>
            <person name="Banks D."/>
            <person name="Pimenov N.V."/>
            <person name="Frank Y.A."/>
            <person name="Karnachuk O.V."/>
            <person name="Ravin N.V."/>
        </authorList>
    </citation>
    <scope>NUCLEOTIDE SEQUENCE [LARGE SCALE GENOMIC DNA]</scope>
    <source>
        <strain evidence="6">BY5</strain>
    </source>
</reference>
<feature type="region of interest" description="Disordered" evidence="3">
    <location>
        <begin position="482"/>
        <end position="523"/>
    </location>
</feature>
<dbReference type="EMBL" id="QOQW01000009">
    <property type="protein sequence ID" value="RCK79907.1"/>
    <property type="molecule type" value="Genomic_DNA"/>
</dbReference>
<feature type="transmembrane region" description="Helical" evidence="4">
    <location>
        <begin position="306"/>
        <end position="329"/>
    </location>
</feature>
<dbReference type="CDD" id="cd06225">
    <property type="entry name" value="HAMP"/>
    <property type="match status" value="1"/>
</dbReference>
<dbReference type="PANTHER" id="PTHR43156:SF2">
    <property type="entry name" value="STAGE II SPORULATION PROTEIN E"/>
    <property type="match status" value="1"/>
</dbReference>
<evidence type="ECO:0000256" key="4">
    <source>
        <dbReference type="SAM" id="Phobius"/>
    </source>
</evidence>
<dbReference type="Proteomes" id="UP000252355">
    <property type="component" value="Unassembled WGS sequence"/>
</dbReference>
<dbReference type="Pfam" id="PF00672">
    <property type="entry name" value="HAMP"/>
    <property type="match status" value="1"/>
</dbReference>
<evidence type="ECO:0000313" key="7">
    <source>
        <dbReference type="Proteomes" id="UP000252355"/>
    </source>
</evidence>
<dbReference type="SMART" id="SM00331">
    <property type="entry name" value="PP2C_SIG"/>
    <property type="match status" value="1"/>
</dbReference>
<evidence type="ECO:0000259" key="5">
    <source>
        <dbReference type="PROSITE" id="PS50885"/>
    </source>
</evidence>
<dbReference type="AlphaFoldDB" id="A0A367ZQ03"/>
<dbReference type="PANTHER" id="PTHR43156">
    <property type="entry name" value="STAGE II SPORULATION PROTEIN E-RELATED"/>
    <property type="match status" value="1"/>
</dbReference>
<accession>A0A367ZQ03</accession>
<feature type="compositionally biased region" description="Gly residues" evidence="3">
    <location>
        <begin position="482"/>
        <end position="491"/>
    </location>
</feature>
<feature type="transmembrane region" description="Helical" evidence="4">
    <location>
        <begin position="341"/>
        <end position="363"/>
    </location>
</feature>
<protein>
    <submittedName>
        <fullName evidence="6">Serine phosphatase RsbU, regulator of sigma subunit</fullName>
    </submittedName>
</protein>
<dbReference type="PROSITE" id="PS50885">
    <property type="entry name" value="HAMP"/>
    <property type="match status" value="1"/>
</dbReference>
<evidence type="ECO:0000256" key="2">
    <source>
        <dbReference type="SAM" id="Coils"/>
    </source>
</evidence>
<keyword evidence="4" id="KW-1133">Transmembrane helix</keyword>
<dbReference type="SMART" id="SM00304">
    <property type="entry name" value="HAMP"/>
    <property type="match status" value="1"/>
</dbReference>
<keyword evidence="4" id="KW-0472">Membrane</keyword>
<dbReference type="InterPro" id="IPR003660">
    <property type="entry name" value="HAMP_dom"/>
</dbReference>
<dbReference type="InterPro" id="IPR001932">
    <property type="entry name" value="PPM-type_phosphatase-like_dom"/>
</dbReference>
<comment type="caution">
    <text evidence="6">The sequence shown here is derived from an EMBL/GenBank/DDBJ whole genome shotgun (WGS) entry which is preliminary data.</text>
</comment>
<dbReference type="Gene3D" id="3.60.40.10">
    <property type="entry name" value="PPM-type phosphatase domain"/>
    <property type="match status" value="1"/>
</dbReference>
<sequence length="1007" mass="109172">MLLLVVAPFASLWWVIGVTEAAATRRELAAAEEELADLTARLGKLASAKSYYQEVVERLARSFAWRTPQAPILERLPPGTSLFLFDEHGRRLAHPGFRRDLQVVSQRFLSALVRLASEPTLVMTKAERQVGESFAGDAECLLRLARNQGRLCDLRPLGIDRLGGWFPVRFRHGRPGSLVVWIEASRIPRRRLVRQAVERLQVLTGPRYRFAWLHLDRPRQHGTGRGRRVAARWLPILRRPRLSGILRVAFPSGSPPGSPAEPASSLHGGAVAGLPRDDVLLGIHTLAEGFRVVAGRRVPRPPRQFAGWRALLVVLGVEAVLAALWQAVFGVSLTLSVRTQLIGIFGLAGLAGLGALLGVSQIYRESRQEALIRESQQHALSTLEKIDGAYSSAFSFLVREYRELTQRLISTDRPPAEVMAPLRRWHAEGLIDMVCLIDQHEKVVFRLPETVPAYAALPVSQNLFTLLQNLAVQILRKTGGGEAAGAAGRGPGEPETSEAVSGPVPLEAGTPGSGAVELSADEASPRRRSMFSILLDRPIDDLIKNRAGLQQVSLAGEQKAAFVDLAYGADGKPRYCLLVLHDRKVLQERHLRHIQGVFQRNSSFRVLAFPQEEESGVPALGDPEQLAARDVVRLRELVSQTRTVAHRQGRLGVAECLLSAMPGRTMSEYALALVTPFGPIAERARAISQTFGLLTVISLLFTLLLSIRLAGALLGPIRELTTGIEDLTSLRLDRPVQIATGDELEEIGKGLNAIMAEMQELALARTVQEQLLPAGPLRVGALEVQGWMRPASDVGGELFDYLGLADGRLAFMVADVSGQGISSALVMAMGKMALRLHLDTEAPVPAAVLRAVDQHLRLHVRRLANVAVFLGLADPATGIVTYTGAGSSQAFHVAREGRVHALPVGAIGLGAAHYPVLEDRQLALGPGDRLVICTDGLLSGATAGPEDRGEPRQTVDLPSRLATVATQPLDRVGPALFQALEVAAGRGATPEDQTLLVVERAWQERSA</sequence>
<dbReference type="InterPro" id="IPR036457">
    <property type="entry name" value="PPM-type-like_dom_sf"/>
</dbReference>
<organism evidence="6 7">
    <name type="scientific">Candidatus Ozemobacter sibiricus</name>
    <dbReference type="NCBI Taxonomy" id="2268124"/>
    <lineage>
        <taxon>Bacteria</taxon>
        <taxon>Candidatus Ozemobacteria</taxon>
        <taxon>Candidatus Ozemobacterales</taxon>
        <taxon>Candidatus Ozemobacteraceae</taxon>
        <taxon>Candidatus Ozemobacter</taxon>
    </lineage>
</organism>
<keyword evidence="2" id="KW-0175">Coiled coil</keyword>
<keyword evidence="1" id="KW-0378">Hydrolase</keyword>
<dbReference type="GO" id="GO:0016791">
    <property type="term" value="F:phosphatase activity"/>
    <property type="evidence" value="ECO:0007669"/>
    <property type="project" value="TreeGrafter"/>
</dbReference>
<feature type="domain" description="HAMP" evidence="5">
    <location>
        <begin position="711"/>
        <end position="763"/>
    </location>
</feature>
<evidence type="ECO:0000256" key="3">
    <source>
        <dbReference type="SAM" id="MobiDB-lite"/>
    </source>
</evidence>
<dbReference type="GO" id="GO:0016020">
    <property type="term" value="C:membrane"/>
    <property type="evidence" value="ECO:0007669"/>
    <property type="project" value="InterPro"/>
</dbReference>
<name>A0A367ZQ03_9BACT</name>
<dbReference type="InterPro" id="IPR052016">
    <property type="entry name" value="Bact_Sigma-Reg"/>
</dbReference>
<dbReference type="SUPFAM" id="SSF81606">
    <property type="entry name" value="PP2C-like"/>
    <property type="match status" value="1"/>
</dbReference>
<gene>
    <name evidence="6" type="ORF">OZSIB_3776</name>
</gene>
<feature type="coiled-coil region" evidence="2">
    <location>
        <begin position="21"/>
        <end position="48"/>
    </location>
</feature>
<evidence type="ECO:0000256" key="1">
    <source>
        <dbReference type="ARBA" id="ARBA00022801"/>
    </source>
</evidence>
<proteinExistence type="predicted"/>
<dbReference type="Gene3D" id="6.10.340.10">
    <property type="match status" value="1"/>
</dbReference>
<evidence type="ECO:0000313" key="6">
    <source>
        <dbReference type="EMBL" id="RCK79907.1"/>
    </source>
</evidence>
<dbReference type="Pfam" id="PF07228">
    <property type="entry name" value="SpoIIE"/>
    <property type="match status" value="1"/>
</dbReference>
<dbReference type="GO" id="GO:0007165">
    <property type="term" value="P:signal transduction"/>
    <property type="evidence" value="ECO:0007669"/>
    <property type="project" value="InterPro"/>
</dbReference>